<accession>W7TEP5</accession>
<evidence type="ECO:0000313" key="1">
    <source>
        <dbReference type="EMBL" id="EWM21988.1"/>
    </source>
</evidence>
<name>W7TEP5_9STRA</name>
<dbReference type="EMBL" id="AZIL01002312">
    <property type="protein sequence ID" value="EWM21988.1"/>
    <property type="molecule type" value="Genomic_DNA"/>
</dbReference>
<comment type="caution">
    <text evidence="1">The sequence shown here is derived from an EMBL/GenBank/DDBJ whole genome shotgun (WGS) entry which is preliminary data.</text>
</comment>
<gene>
    <name evidence="1" type="ORF">Naga_101706g1</name>
</gene>
<organism evidence="1 2">
    <name type="scientific">Nannochloropsis gaditana</name>
    <dbReference type="NCBI Taxonomy" id="72520"/>
    <lineage>
        <taxon>Eukaryota</taxon>
        <taxon>Sar</taxon>
        <taxon>Stramenopiles</taxon>
        <taxon>Ochrophyta</taxon>
        <taxon>Eustigmatophyceae</taxon>
        <taxon>Eustigmatales</taxon>
        <taxon>Monodopsidaceae</taxon>
        <taxon>Nannochloropsis</taxon>
    </lineage>
</organism>
<dbReference type="Proteomes" id="UP000019335">
    <property type="component" value="Unassembled WGS sequence"/>
</dbReference>
<evidence type="ECO:0000313" key="2">
    <source>
        <dbReference type="Proteomes" id="UP000019335"/>
    </source>
</evidence>
<reference evidence="1 2" key="1">
    <citation type="journal article" date="2014" name="Mol. Plant">
        <title>Chromosome Scale Genome Assembly and Transcriptome Profiling of Nannochloropsis gaditana in Nitrogen Depletion.</title>
        <authorList>
            <person name="Corteggiani Carpinelli E."/>
            <person name="Telatin A."/>
            <person name="Vitulo N."/>
            <person name="Forcato C."/>
            <person name="D'Angelo M."/>
            <person name="Schiavon R."/>
            <person name="Vezzi A."/>
            <person name="Giacometti G.M."/>
            <person name="Morosinotto T."/>
            <person name="Valle G."/>
        </authorList>
    </citation>
    <scope>NUCLEOTIDE SEQUENCE [LARGE SCALE GENOMIC DNA]</scope>
    <source>
        <strain evidence="1 2">B-31</strain>
    </source>
</reference>
<dbReference type="AlphaFoldDB" id="W7TEP5"/>
<proteinExistence type="predicted"/>
<sequence>MRTHFGGCRCPVTPTSAQRSTSKLIRSPPYHLVFSGEIDRRNATYLTVLEVEIARAAAKYPCKFWQWCLSSLPAVVSSLQASSTWRGEQGKTNPTQTRVFARRTSTRRFSRTLWKLETFWVNNTRWRPIIKHSGCVVLPKTSKSGAVGRLLAVKQA</sequence>
<keyword evidence="2" id="KW-1185">Reference proteome</keyword>
<protein>
    <submittedName>
        <fullName evidence="1">Uncharacterized protein</fullName>
    </submittedName>
</protein>